<sequence>MCFVISPICNFVACCFWSVMMTIMSFCLPFGSVMMTRVSSENLFTLWVGDDELMAITSLETI</sequence>
<feature type="transmembrane region" description="Helical" evidence="1">
    <location>
        <begin position="12"/>
        <end position="35"/>
    </location>
</feature>
<dbReference type="EMBL" id="MNCJ02000326">
    <property type="protein sequence ID" value="KAF5784052.1"/>
    <property type="molecule type" value="Genomic_DNA"/>
</dbReference>
<keyword evidence="1" id="KW-1133">Transmembrane helix</keyword>
<evidence type="ECO:0000256" key="1">
    <source>
        <dbReference type="SAM" id="Phobius"/>
    </source>
</evidence>
<keyword evidence="1" id="KW-0472">Membrane</keyword>
<comment type="caution">
    <text evidence="2">The sequence shown here is derived from an EMBL/GenBank/DDBJ whole genome shotgun (WGS) entry which is preliminary data.</text>
</comment>
<proteinExistence type="predicted"/>
<keyword evidence="3" id="KW-1185">Reference proteome</keyword>
<dbReference type="Proteomes" id="UP000215914">
    <property type="component" value="Unassembled WGS sequence"/>
</dbReference>
<evidence type="ECO:0000313" key="3">
    <source>
        <dbReference type="Proteomes" id="UP000215914"/>
    </source>
</evidence>
<name>A0A9K3HT50_HELAN</name>
<dbReference type="Gramene" id="mRNA:HanXRQr2_Chr11g0515091">
    <property type="protein sequence ID" value="mRNA:HanXRQr2_Chr11g0515091"/>
    <property type="gene ID" value="HanXRQr2_Chr11g0515091"/>
</dbReference>
<gene>
    <name evidence="2" type="ORF">HanXRQr2_Chr11g0515091</name>
</gene>
<accession>A0A9K3HT50</accession>
<dbReference type="AlphaFoldDB" id="A0A9K3HT50"/>
<reference evidence="2" key="1">
    <citation type="journal article" date="2017" name="Nature">
        <title>The sunflower genome provides insights into oil metabolism, flowering and Asterid evolution.</title>
        <authorList>
            <person name="Badouin H."/>
            <person name="Gouzy J."/>
            <person name="Grassa C.J."/>
            <person name="Murat F."/>
            <person name="Staton S.E."/>
            <person name="Cottret L."/>
            <person name="Lelandais-Briere C."/>
            <person name="Owens G.L."/>
            <person name="Carrere S."/>
            <person name="Mayjonade B."/>
            <person name="Legrand L."/>
            <person name="Gill N."/>
            <person name="Kane N.C."/>
            <person name="Bowers J.E."/>
            <person name="Hubner S."/>
            <person name="Bellec A."/>
            <person name="Berard A."/>
            <person name="Berges H."/>
            <person name="Blanchet N."/>
            <person name="Boniface M.C."/>
            <person name="Brunel D."/>
            <person name="Catrice O."/>
            <person name="Chaidir N."/>
            <person name="Claudel C."/>
            <person name="Donnadieu C."/>
            <person name="Faraut T."/>
            <person name="Fievet G."/>
            <person name="Helmstetter N."/>
            <person name="King M."/>
            <person name="Knapp S.J."/>
            <person name="Lai Z."/>
            <person name="Le Paslier M.C."/>
            <person name="Lippi Y."/>
            <person name="Lorenzon L."/>
            <person name="Mandel J.R."/>
            <person name="Marage G."/>
            <person name="Marchand G."/>
            <person name="Marquand E."/>
            <person name="Bret-Mestries E."/>
            <person name="Morien E."/>
            <person name="Nambeesan S."/>
            <person name="Nguyen T."/>
            <person name="Pegot-Espagnet P."/>
            <person name="Pouilly N."/>
            <person name="Raftis F."/>
            <person name="Sallet E."/>
            <person name="Schiex T."/>
            <person name="Thomas J."/>
            <person name="Vandecasteele C."/>
            <person name="Vares D."/>
            <person name="Vear F."/>
            <person name="Vautrin S."/>
            <person name="Crespi M."/>
            <person name="Mangin B."/>
            <person name="Burke J.M."/>
            <person name="Salse J."/>
            <person name="Munos S."/>
            <person name="Vincourt P."/>
            <person name="Rieseberg L.H."/>
            <person name="Langlade N.B."/>
        </authorList>
    </citation>
    <scope>NUCLEOTIDE SEQUENCE</scope>
    <source>
        <tissue evidence="2">Leaves</tissue>
    </source>
</reference>
<evidence type="ECO:0000313" key="2">
    <source>
        <dbReference type="EMBL" id="KAF5784052.1"/>
    </source>
</evidence>
<organism evidence="2 3">
    <name type="scientific">Helianthus annuus</name>
    <name type="common">Common sunflower</name>
    <dbReference type="NCBI Taxonomy" id="4232"/>
    <lineage>
        <taxon>Eukaryota</taxon>
        <taxon>Viridiplantae</taxon>
        <taxon>Streptophyta</taxon>
        <taxon>Embryophyta</taxon>
        <taxon>Tracheophyta</taxon>
        <taxon>Spermatophyta</taxon>
        <taxon>Magnoliopsida</taxon>
        <taxon>eudicotyledons</taxon>
        <taxon>Gunneridae</taxon>
        <taxon>Pentapetalae</taxon>
        <taxon>asterids</taxon>
        <taxon>campanulids</taxon>
        <taxon>Asterales</taxon>
        <taxon>Asteraceae</taxon>
        <taxon>Asteroideae</taxon>
        <taxon>Heliantheae alliance</taxon>
        <taxon>Heliantheae</taxon>
        <taxon>Helianthus</taxon>
    </lineage>
</organism>
<protein>
    <submittedName>
        <fullName evidence="2">Uncharacterized protein</fullName>
    </submittedName>
</protein>
<keyword evidence="1" id="KW-0812">Transmembrane</keyword>
<reference evidence="2" key="2">
    <citation type="submission" date="2020-06" db="EMBL/GenBank/DDBJ databases">
        <title>Helianthus annuus Genome sequencing and assembly Release 2.</title>
        <authorList>
            <person name="Gouzy J."/>
            <person name="Langlade N."/>
            <person name="Munos S."/>
        </authorList>
    </citation>
    <scope>NUCLEOTIDE SEQUENCE</scope>
    <source>
        <tissue evidence="2">Leaves</tissue>
    </source>
</reference>